<dbReference type="InterPro" id="IPR015915">
    <property type="entry name" value="Kelch-typ_b-propeller"/>
</dbReference>
<gene>
    <name evidence="3" type="ORF">SEV965_LOCUS29440</name>
</gene>
<dbReference type="SUPFAM" id="SSF117281">
    <property type="entry name" value="Kelch motif"/>
    <property type="match status" value="1"/>
</dbReference>
<dbReference type="EMBL" id="CAJNOU010002970">
    <property type="protein sequence ID" value="CAF1362279.1"/>
    <property type="molecule type" value="Genomic_DNA"/>
</dbReference>
<keyword evidence="1" id="KW-0880">Kelch repeat</keyword>
<reference evidence="3" key="1">
    <citation type="submission" date="2021-02" db="EMBL/GenBank/DDBJ databases">
        <authorList>
            <person name="Nowell W R."/>
        </authorList>
    </citation>
    <scope>NUCLEOTIDE SEQUENCE</scope>
</reference>
<evidence type="ECO:0000256" key="2">
    <source>
        <dbReference type="ARBA" id="ARBA00022737"/>
    </source>
</evidence>
<dbReference type="PANTHER" id="PTHR45632">
    <property type="entry name" value="LD33804P"/>
    <property type="match status" value="1"/>
</dbReference>
<evidence type="ECO:0000313" key="4">
    <source>
        <dbReference type="Proteomes" id="UP000663889"/>
    </source>
</evidence>
<evidence type="ECO:0000313" key="3">
    <source>
        <dbReference type="EMBL" id="CAF1362279.1"/>
    </source>
</evidence>
<evidence type="ECO:0000256" key="1">
    <source>
        <dbReference type="ARBA" id="ARBA00022441"/>
    </source>
</evidence>
<dbReference type="Gene3D" id="2.120.10.80">
    <property type="entry name" value="Kelch-type beta propeller"/>
    <property type="match status" value="1"/>
</dbReference>
<accession>A0A815IDH0</accession>
<proteinExistence type="predicted"/>
<sequence>MTPQQSNEEKVTFILLFSRNQPSCDIPYLMAHREERVCPMLLTATFYFMRDLVDYRAISFENSVYIIGGRYASTGRLSCAVFKYDAGTDFWRTCDSMKAPRINFSVSIFDSKIYVLGGEGLKGAIIQTVEAYDPTIDRWKEVGTLPKPRRNHASYTINGKLWSCGGVSSSLEAQSTNELVIIDPRPNEWKRSLTTFTLPDPRQQHCLTFINNNVLLFGGCQKNGEEVQNIHKIARISNPSSESTPIWEEISNQLQHPRTDCGYFQLGTSLYIVGGYDSETGHPTKMMERIDLTDNSEITIDEQFELDKNLGSVDCCVVQTNKFNEHLLPLASYLDRWIIW</sequence>
<dbReference type="Pfam" id="PF24681">
    <property type="entry name" value="Kelch_KLHDC2_KLHL20_DRC7"/>
    <property type="match status" value="1"/>
</dbReference>
<keyword evidence="2" id="KW-0677">Repeat</keyword>
<comment type="caution">
    <text evidence="3">The sequence shown here is derived from an EMBL/GenBank/DDBJ whole genome shotgun (WGS) entry which is preliminary data.</text>
</comment>
<dbReference type="PANTHER" id="PTHR45632:SF3">
    <property type="entry name" value="KELCH-LIKE PROTEIN 32"/>
    <property type="match status" value="1"/>
</dbReference>
<organism evidence="3 4">
    <name type="scientific">Rotaria sordida</name>
    <dbReference type="NCBI Taxonomy" id="392033"/>
    <lineage>
        <taxon>Eukaryota</taxon>
        <taxon>Metazoa</taxon>
        <taxon>Spiralia</taxon>
        <taxon>Gnathifera</taxon>
        <taxon>Rotifera</taxon>
        <taxon>Eurotatoria</taxon>
        <taxon>Bdelloidea</taxon>
        <taxon>Philodinida</taxon>
        <taxon>Philodinidae</taxon>
        <taxon>Rotaria</taxon>
    </lineage>
</organism>
<dbReference type="Proteomes" id="UP000663889">
    <property type="component" value="Unassembled WGS sequence"/>
</dbReference>
<protein>
    <submittedName>
        <fullName evidence="3">Uncharacterized protein</fullName>
    </submittedName>
</protein>
<name>A0A815IDH0_9BILA</name>
<dbReference type="AlphaFoldDB" id="A0A815IDH0"/>
<dbReference type="InterPro" id="IPR006652">
    <property type="entry name" value="Kelch_1"/>
</dbReference>
<dbReference type="SMART" id="SM00612">
    <property type="entry name" value="Kelch"/>
    <property type="match status" value="2"/>
</dbReference>